<dbReference type="RefSeq" id="WP_153718716.1">
    <property type="nucleotide sequence ID" value="NZ_WJPP01000001.1"/>
</dbReference>
<sequence length="469" mass="50871">MSDPNLSWSNQHFDVVVIGGGVVGAALLRRFTLEGAKALLLEKAPDILDGASKGNSAILHTGFDAPTDSVEHWCIRQGRKEFLDIHEALGLPLVKTGALVVAWSKEEQQRLPSLLEKANANGVDDVRMLSRAEIQQREPALAPGVTGGFEVPQEYIIDPWTTPYAYLLQALCNGATVTRNSEVLEGSFDGAQWHLKTTTGQCTADVVINAAGLYGDTLEQRLIGRSAFSIRPRKGQFVVYDKAASALLSSILLPVPTETTKGIVLTRTVFGNLLVGPTAEEQDSREDWSTDSQTLEMLHATAVRMLPALADIPITATYAGVRPATEEKEYRIRALADQRYVAVGGIRSTGLSSALGIAQYVYNLYQREIGAAHKAIAEPAIPSELPQISEYGPRLWQAADNGGIVCHCELVTQADIDRALCGPLPAKTLAGLKRRTRATMGRCQGFYCTARLAALSEQHLDEPIAEHYE</sequence>
<evidence type="ECO:0000313" key="5">
    <source>
        <dbReference type="Proteomes" id="UP000433788"/>
    </source>
</evidence>
<dbReference type="EMBL" id="WJPP01000001">
    <property type="protein sequence ID" value="MRH77683.1"/>
    <property type="molecule type" value="Genomic_DNA"/>
</dbReference>
<feature type="domain" description="FAD dependent oxidoreductase" evidence="2">
    <location>
        <begin position="14"/>
        <end position="361"/>
    </location>
</feature>
<dbReference type="Gene3D" id="3.50.50.60">
    <property type="entry name" value="FAD/NAD(P)-binding domain"/>
    <property type="match status" value="1"/>
</dbReference>
<organism evidence="4 5">
    <name type="scientific">Spiribacter salilacus</name>
    <dbReference type="NCBI Taxonomy" id="2664894"/>
    <lineage>
        <taxon>Bacteria</taxon>
        <taxon>Pseudomonadati</taxon>
        <taxon>Pseudomonadota</taxon>
        <taxon>Gammaproteobacteria</taxon>
        <taxon>Chromatiales</taxon>
        <taxon>Ectothiorhodospiraceae</taxon>
        <taxon>Spiribacter</taxon>
    </lineage>
</organism>
<dbReference type="Pfam" id="PF04324">
    <property type="entry name" value="Fer2_BFD"/>
    <property type="match status" value="1"/>
</dbReference>
<accession>A0A6N7QQL5</accession>
<keyword evidence="1" id="KW-0560">Oxidoreductase</keyword>
<dbReference type="PANTHER" id="PTHR42720:SF1">
    <property type="entry name" value="GLYCEROL 3-PHOSPHATE OXIDASE"/>
    <property type="match status" value="1"/>
</dbReference>
<dbReference type="GO" id="GO:0016491">
    <property type="term" value="F:oxidoreductase activity"/>
    <property type="evidence" value="ECO:0007669"/>
    <property type="project" value="UniProtKB-KW"/>
</dbReference>
<dbReference type="AlphaFoldDB" id="A0A6N7QQL5"/>
<proteinExistence type="predicted"/>
<dbReference type="Proteomes" id="UP000433788">
    <property type="component" value="Unassembled WGS sequence"/>
</dbReference>
<dbReference type="Gene3D" id="3.30.9.10">
    <property type="entry name" value="D-Amino Acid Oxidase, subunit A, domain 2"/>
    <property type="match status" value="1"/>
</dbReference>
<dbReference type="SUPFAM" id="SSF51905">
    <property type="entry name" value="FAD/NAD(P)-binding domain"/>
    <property type="match status" value="1"/>
</dbReference>
<feature type="domain" description="BFD-like [2Fe-2S]-binding" evidence="3">
    <location>
        <begin position="404"/>
        <end position="455"/>
    </location>
</feature>
<protein>
    <submittedName>
        <fullName evidence="4">FAD-dependent oxidoreductase</fullName>
    </submittedName>
</protein>
<dbReference type="InterPro" id="IPR041854">
    <property type="entry name" value="BFD-like_2Fe2S-bd_dom_sf"/>
</dbReference>
<evidence type="ECO:0000313" key="4">
    <source>
        <dbReference type="EMBL" id="MRH77683.1"/>
    </source>
</evidence>
<dbReference type="InterPro" id="IPR052745">
    <property type="entry name" value="G3P_Oxidase/Oxidoreductase"/>
</dbReference>
<dbReference type="InterPro" id="IPR036188">
    <property type="entry name" value="FAD/NAD-bd_sf"/>
</dbReference>
<evidence type="ECO:0000256" key="1">
    <source>
        <dbReference type="ARBA" id="ARBA00023002"/>
    </source>
</evidence>
<dbReference type="Pfam" id="PF01266">
    <property type="entry name" value="DAO"/>
    <property type="match status" value="1"/>
</dbReference>
<dbReference type="CDD" id="cd19946">
    <property type="entry name" value="GlpA-like_Fer2_BFD-like"/>
    <property type="match status" value="1"/>
</dbReference>
<keyword evidence="5" id="KW-1185">Reference proteome</keyword>
<reference evidence="4 5" key="1">
    <citation type="submission" date="2019-11" db="EMBL/GenBank/DDBJ databases">
        <authorList>
            <person name="Zhang X.Y."/>
        </authorList>
    </citation>
    <scope>NUCLEOTIDE SEQUENCE [LARGE SCALE GENOMIC DNA]</scope>
    <source>
        <strain evidence="4 5">C176</strain>
    </source>
</reference>
<name>A0A6N7QQL5_9GAMM</name>
<dbReference type="Gene3D" id="1.10.10.1100">
    <property type="entry name" value="BFD-like [2Fe-2S]-binding domain"/>
    <property type="match status" value="1"/>
</dbReference>
<evidence type="ECO:0000259" key="2">
    <source>
        <dbReference type="Pfam" id="PF01266"/>
    </source>
</evidence>
<comment type="caution">
    <text evidence="4">The sequence shown here is derived from an EMBL/GenBank/DDBJ whole genome shotgun (WGS) entry which is preliminary data.</text>
</comment>
<gene>
    <name evidence="4" type="ORF">GH984_03090</name>
</gene>
<dbReference type="PANTHER" id="PTHR42720">
    <property type="entry name" value="GLYCEROL-3-PHOSPHATE DEHYDROGENASE"/>
    <property type="match status" value="1"/>
</dbReference>
<dbReference type="InterPro" id="IPR006076">
    <property type="entry name" value="FAD-dep_OxRdtase"/>
</dbReference>
<evidence type="ECO:0000259" key="3">
    <source>
        <dbReference type="Pfam" id="PF04324"/>
    </source>
</evidence>
<dbReference type="InterPro" id="IPR007419">
    <property type="entry name" value="BFD-like_2Fe2S-bd_dom"/>
</dbReference>
<dbReference type="SUPFAM" id="SSF54373">
    <property type="entry name" value="FAD-linked reductases, C-terminal domain"/>
    <property type="match status" value="1"/>
</dbReference>